<evidence type="ECO:0000256" key="10">
    <source>
        <dbReference type="ARBA" id="ARBA00023310"/>
    </source>
</evidence>
<evidence type="ECO:0000256" key="14">
    <source>
        <dbReference type="RuleBase" id="RU003848"/>
    </source>
</evidence>
<keyword evidence="3 13" id="KW-1003">Cell membrane</keyword>
<dbReference type="InterPro" id="IPR002146">
    <property type="entry name" value="ATP_synth_b/b'su_bac/chlpt"/>
</dbReference>
<evidence type="ECO:0000256" key="9">
    <source>
        <dbReference type="ARBA" id="ARBA00023136"/>
    </source>
</evidence>
<dbReference type="CDD" id="cd06503">
    <property type="entry name" value="ATP-synt_Fo_b"/>
    <property type="match status" value="1"/>
</dbReference>
<evidence type="ECO:0000256" key="13">
    <source>
        <dbReference type="HAMAP-Rule" id="MF_01398"/>
    </source>
</evidence>
<evidence type="ECO:0000256" key="4">
    <source>
        <dbReference type="ARBA" id="ARBA00022547"/>
    </source>
</evidence>
<dbReference type="GO" id="GO:0016787">
    <property type="term" value="F:hydrolase activity"/>
    <property type="evidence" value="ECO:0007669"/>
    <property type="project" value="UniProtKB-KW"/>
</dbReference>
<evidence type="ECO:0000313" key="18">
    <source>
        <dbReference type="Proteomes" id="UP000186758"/>
    </source>
</evidence>
<dbReference type="GO" id="GO:0046933">
    <property type="term" value="F:proton-transporting ATP synthase activity, rotational mechanism"/>
    <property type="evidence" value="ECO:0007669"/>
    <property type="project" value="UniProtKB-UniRule"/>
</dbReference>
<dbReference type="Pfam" id="PF00430">
    <property type="entry name" value="ATP-synt_B"/>
    <property type="match status" value="1"/>
</dbReference>
<dbReference type="STRING" id="1702221.AALO17_07750"/>
<dbReference type="GO" id="GO:0012505">
    <property type="term" value="C:endomembrane system"/>
    <property type="evidence" value="ECO:0007669"/>
    <property type="project" value="UniProtKB-SubCell"/>
</dbReference>
<keyword evidence="15" id="KW-0378">Hydrolase</keyword>
<reference evidence="15 17" key="1">
    <citation type="journal article" date="2016" name="Gut Pathog.">
        <title>Whole genome sequencing of "Faecalibaculum rodentium" ALO17, isolated from C57BL/6J laboratory mouse feces.</title>
        <authorList>
            <person name="Lim S."/>
            <person name="Chang D.H."/>
            <person name="Ahn S."/>
            <person name="Kim B.C."/>
        </authorList>
    </citation>
    <scope>NUCLEOTIDE SEQUENCE [LARGE SCALE GENOMIC DNA]</scope>
    <source>
        <strain evidence="15 17">Alo17</strain>
    </source>
</reference>
<evidence type="ECO:0000313" key="17">
    <source>
        <dbReference type="Proteomes" id="UP000069771"/>
    </source>
</evidence>
<dbReference type="HAMAP" id="MF_01398">
    <property type="entry name" value="ATP_synth_b_bprime"/>
    <property type="match status" value="1"/>
</dbReference>
<dbReference type="NCBIfam" id="TIGR01144">
    <property type="entry name" value="ATP_synt_b"/>
    <property type="match status" value="1"/>
</dbReference>
<dbReference type="Proteomes" id="UP000069771">
    <property type="component" value="Chromosome"/>
</dbReference>
<dbReference type="GO" id="GO:0046961">
    <property type="term" value="F:proton-transporting ATPase activity, rotational mechanism"/>
    <property type="evidence" value="ECO:0007669"/>
    <property type="project" value="TreeGrafter"/>
</dbReference>
<evidence type="ECO:0000256" key="6">
    <source>
        <dbReference type="ARBA" id="ARBA00022781"/>
    </source>
</evidence>
<proteinExistence type="inferred from homology"/>
<evidence type="ECO:0000256" key="5">
    <source>
        <dbReference type="ARBA" id="ARBA00022692"/>
    </source>
</evidence>
<keyword evidence="6 13" id="KW-0375">Hydrogen ion transport</keyword>
<dbReference type="Proteomes" id="UP000186758">
    <property type="component" value="Unassembled WGS sequence"/>
</dbReference>
<dbReference type="AlphaFoldDB" id="A0A140DTD2"/>
<evidence type="ECO:0000313" key="16">
    <source>
        <dbReference type="EMBL" id="OLU46113.1"/>
    </source>
</evidence>
<keyword evidence="8 13" id="KW-0406">Ion transport</keyword>
<dbReference type="GeneID" id="78477578"/>
<keyword evidence="2 13" id="KW-0813">Transport</keyword>
<dbReference type="GO" id="GO:0005886">
    <property type="term" value="C:plasma membrane"/>
    <property type="evidence" value="ECO:0007669"/>
    <property type="project" value="UniProtKB-SubCell"/>
</dbReference>
<dbReference type="KEGG" id="fro:AALO17_07750"/>
<comment type="function">
    <text evidence="13">Component of the F(0) channel, it forms part of the peripheral stalk, linking F(1) to F(0).</text>
</comment>
<evidence type="ECO:0000256" key="7">
    <source>
        <dbReference type="ARBA" id="ARBA00022989"/>
    </source>
</evidence>
<sequence>MVDFNIDNYLRISPTDVILVLISTALIILFAKHFFWDKLTAFIKKRQDLIQENIDSSERLRQQALEEKAVYDRKMQDAGKEAHAMIEEAKAQAGEEKAEILAQAKSQADRMRQAAAEDIVREQRRAEKDMATAISSVALSAAEALVKKEADDEVRADFVADFIRQAQEDDRWQTH</sequence>
<keyword evidence="5 13" id="KW-0812">Transmembrane</keyword>
<accession>A0A140DTD2</accession>
<dbReference type="InterPro" id="IPR050059">
    <property type="entry name" value="ATP_synthase_B_chain"/>
</dbReference>
<dbReference type="EMBL" id="MPJZ01000035">
    <property type="protein sequence ID" value="OLU46113.1"/>
    <property type="molecule type" value="Genomic_DNA"/>
</dbReference>
<evidence type="ECO:0000256" key="1">
    <source>
        <dbReference type="ARBA" id="ARBA00005513"/>
    </source>
</evidence>
<keyword evidence="9 13" id="KW-0472">Membrane</keyword>
<comment type="similarity">
    <text evidence="1 13 14">Belongs to the ATPase B chain family.</text>
</comment>
<dbReference type="PANTHER" id="PTHR33445">
    <property type="entry name" value="ATP SYNTHASE SUBUNIT B', CHLOROPLASTIC"/>
    <property type="match status" value="1"/>
</dbReference>
<dbReference type="PANTHER" id="PTHR33445:SF1">
    <property type="entry name" value="ATP SYNTHASE SUBUNIT B"/>
    <property type="match status" value="1"/>
</dbReference>
<gene>
    <name evidence="13" type="primary">atpF</name>
    <name evidence="15" type="ORF">AALO17_07750</name>
    <name evidence="16" type="ORF">BO223_02725</name>
</gene>
<evidence type="ECO:0000256" key="3">
    <source>
        <dbReference type="ARBA" id="ARBA00022475"/>
    </source>
</evidence>
<comment type="function">
    <text evidence="11 13">F(1)F(0) ATP synthase produces ATP from ADP in the presence of a proton or sodium gradient. F-type ATPases consist of two structural domains, F(1) containing the extramembraneous catalytic core and F(0) containing the membrane proton channel, linked together by a central stalk and a peripheral stalk. During catalysis, ATP synthesis in the catalytic domain of F(1) is coupled via a rotary mechanism of the central stalk subunits to proton translocation.</text>
</comment>
<organism evidence="15 17">
    <name type="scientific">Faecalibaculum rodentium</name>
    <dbReference type="NCBI Taxonomy" id="1702221"/>
    <lineage>
        <taxon>Bacteria</taxon>
        <taxon>Bacillati</taxon>
        <taxon>Bacillota</taxon>
        <taxon>Erysipelotrichia</taxon>
        <taxon>Erysipelotrichales</taxon>
        <taxon>Erysipelotrichaceae</taxon>
        <taxon>Faecalibaculum</taxon>
    </lineage>
</organism>
<dbReference type="EMBL" id="CP011391">
    <property type="protein sequence ID" value="AMK53909.1"/>
    <property type="molecule type" value="Genomic_DNA"/>
</dbReference>
<evidence type="ECO:0000313" key="15">
    <source>
        <dbReference type="EMBL" id="AMK53909.1"/>
    </source>
</evidence>
<feature type="transmembrane region" description="Helical" evidence="13">
    <location>
        <begin position="17"/>
        <end position="36"/>
    </location>
</feature>
<comment type="subcellular location">
    <subcellularLocation>
        <location evidence="13">Cell membrane</location>
        <topology evidence="13">Single-pass membrane protein</topology>
    </subcellularLocation>
    <subcellularLocation>
        <location evidence="12">Endomembrane system</location>
        <topology evidence="12">Single-pass membrane protein</topology>
    </subcellularLocation>
</comment>
<name>A0A140DTD2_9FIRM</name>
<evidence type="ECO:0000256" key="11">
    <source>
        <dbReference type="ARBA" id="ARBA00025198"/>
    </source>
</evidence>
<dbReference type="RefSeq" id="WP_067555650.1">
    <property type="nucleotide sequence ID" value="NZ_CAJTBG010000016.1"/>
</dbReference>
<keyword evidence="10 13" id="KW-0066">ATP synthesis</keyword>
<evidence type="ECO:0000256" key="2">
    <source>
        <dbReference type="ARBA" id="ARBA00022448"/>
    </source>
</evidence>
<dbReference type="InterPro" id="IPR005864">
    <property type="entry name" value="ATP_synth_F0_bsu_bac"/>
</dbReference>
<evidence type="ECO:0000256" key="12">
    <source>
        <dbReference type="ARBA" id="ARBA00037847"/>
    </source>
</evidence>
<evidence type="ECO:0000256" key="8">
    <source>
        <dbReference type="ARBA" id="ARBA00023065"/>
    </source>
</evidence>
<dbReference type="GO" id="GO:0045259">
    <property type="term" value="C:proton-transporting ATP synthase complex"/>
    <property type="evidence" value="ECO:0007669"/>
    <property type="project" value="UniProtKB-KW"/>
</dbReference>
<keyword evidence="4 13" id="KW-0138">CF(0)</keyword>
<comment type="subunit">
    <text evidence="13">F-type ATPases have 2 components, F(1) - the catalytic core - and F(0) - the membrane proton channel. F(1) has five subunits: alpha(3), beta(3), gamma(1), delta(1), epsilon(1). F(0) has three main subunits: a(1), b(2) and c(10-14). The alpha and beta chains form an alternating ring which encloses part of the gamma chain. F(1) is attached to F(0) by a central stalk formed by the gamma and epsilon chains, while a peripheral stalk is formed by the delta and b chains.</text>
</comment>
<reference evidence="16 18" key="2">
    <citation type="submission" date="2016-11" db="EMBL/GenBank/DDBJ databases">
        <title>Description of two novel members of the family Erysipelotrichaceae: Ileibacterium lipovorans gen. nov., sp. nov. and Dubosiella newyorkensis, gen. nov., sp. nov.</title>
        <authorList>
            <person name="Cox L.M."/>
            <person name="Sohn J."/>
            <person name="Tyrrell K.L."/>
            <person name="Citron D.M."/>
            <person name="Lawson P.A."/>
            <person name="Patel N.B."/>
            <person name="Iizumi T."/>
            <person name="Perez-Perez G.I."/>
            <person name="Goldstein E.J."/>
            <person name="Blaser M.J."/>
        </authorList>
    </citation>
    <scope>NUCLEOTIDE SEQUENCE [LARGE SCALE GENOMIC DNA]</scope>
    <source>
        <strain evidence="16 18">NYU-BL-K8</strain>
    </source>
</reference>
<dbReference type="OrthoDB" id="1769578at2"/>
<keyword evidence="17" id="KW-1185">Reference proteome</keyword>
<protein>
    <recommendedName>
        <fullName evidence="13">ATP synthase subunit b</fullName>
    </recommendedName>
    <alternativeName>
        <fullName evidence="13">ATP synthase F(0) sector subunit b</fullName>
    </alternativeName>
    <alternativeName>
        <fullName evidence="13">ATPase subunit I</fullName>
    </alternativeName>
    <alternativeName>
        <fullName evidence="13">F-type ATPase subunit b</fullName>
        <shortName evidence="13">F-ATPase subunit b</shortName>
    </alternativeName>
</protein>
<keyword evidence="7 13" id="KW-1133">Transmembrane helix</keyword>